<evidence type="ECO:0000313" key="4">
    <source>
        <dbReference type="EMBL" id="WAR46448.1"/>
    </source>
</evidence>
<dbReference type="EMBL" id="CP113517">
    <property type="protein sequence ID" value="WAR46448.1"/>
    <property type="molecule type" value="Genomic_DNA"/>
</dbReference>
<evidence type="ECO:0000259" key="3">
    <source>
        <dbReference type="PROSITE" id="PS51724"/>
    </source>
</evidence>
<dbReference type="InterPro" id="IPR036680">
    <property type="entry name" value="SPOR-like_sf"/>
</dbReference>
<keyword evidence="2" id="KW-0472">Membrane</keyword>
<sequence length="256" mass="27116">MDQELKQRLIGAAVITALAAIFVPMLFDDPIDESGKSVNELKIPELPAKAQDVEIMPLPEKAEDVTTVAPMEKPEPPAPAVVYEGDEEADMDMAPARPRAMITEKETAPVPKAVAPASAPRTVAPQLNVADEEDVSVPPQPAATKPVKAPAPVAEAPVKPSKPALVEPAPKPSIAAESATTRWYLNAGSFSQKANAQTMLENLKKQGFAASIKEVAGEKGSIYKVRVGPMLDKAKAQEIKAKLAQINVNSFVSGDE</sequence>
<accession>A0ABY7GPL2</accession>
<dbReference type="SUPFAM" id="SSF110997">
    <property type="entry name" value="Sporulation related repeat"/>
    <property type="match status" value="1"/>
</dbReference>
<dbReference type="Proteomes" id="UP001162780">
    <property type="component" value="Chromosome"/>
</dbReference>
<name>A0ABY7GPL2_9GAMM</name>
<proteinExistence type="predicted"/>
<evidence type="ECO:0000256" key="1">
    <source>
        <dbReference type="SAM" id="MobiDB-lite"/>
    </source>
</evidence>
<keyword evidence="2" id="KW-0812">Transmembrane</keyword>
<dbReference type="PANTHER" id="PTHR38687:SF1">
    <property type="entry name" value="CELL DIVISION PROTEIN DEDD"/>
    <property type="match status" value="1"/>
</dbReference>
<keyword evidence="5" id="KW-1185">Reference proteome</keyword>
<organism evidence="4 5">
    <name type="scientific">Methylomonas rapida</name>
    <dbReference type="NCBI Taxonomy" id="2963939"/>
    <lineage>
        <taxon>Bacteria</taxon>
        <taxon>Pseudomonadati</taxon>
        <taxon>Pseudomonadota</taxon>
        <taxon>Gammaproteobacteria</taxon>
        <taxon>Methylococcales</taxon>
        <taxon>Methylococcaceae</taxon>
        <taxon>Methylomonas</taxon>
    </lineage>
</organism>
<dbReference type="InterPro" id="IPR052521">
    <property type="entry name" value="Cell_div_SPOR-domain"/>
</dbReference>
<feature type="compositionally biased region" description="Low complexity" evidence="1">
    <location>
        <begin position="142"/>
        <end position="164"/>
    </location>
</feature>
<dbReference type="Gene3D" id="3.30.70.1070">
    <property type="entry name" value="Sporulation related repeat"/>
    <property type="match status" value="1"/>
</dbReference>
<dbReference type="PANTHER" id="PTHR38687">
    <property type="entry name" value="CELL DIVISION PROTEIN DEDD-RELATED"/>
    <property type="match status" value="1"/>
</dbReference>
<dbReference type="PROSITE" id="PS51724">
    <property type="entry name" value="SPOR"/>
    <property type="match status" value="1"/>
</dbReference>
<protein>
    <submittedName>
        <fullName evidence="4">SPOR domain-containing protein</fullName>
    </submittedName>
</protein>
<evidence type="ECO:0000313" key="5">
    <source>
        <dbReference type="Proteomes" id="UP001162780"/>
    </source>
</evidence>
<keyword evidence="2" id="KW-1133">Transmembrane helix</keyword>
<feature type="region of interest" description="Disordered" evidence="1">
    <location>
        <begin position="131"/>
        <end position="173"/>
    </location>
</feature>
<gene>
    <name evidence="4" type="ORF">NM686_008015</name>
</gene>
<evidence type="ECO:0000256" key="2">
    <source>
        <dbReference type="SAM" id="Phobius"/>
    </source>
</evidence>
<feature type="domain" description="SPOR" evidence="3">
    <location>
        <begin position="177"/>
        <end position="256"/>
    </location>
</feature>
<dbReference type="Pfam" id="PF05036">
    <property type="entry name" value="SPOR"/>
    <property type="match status" value="1"/>
</dbReference>
<feature type="transmembrane region" description="Helical" evidence="2">
    <location>
        <begin position="9"/>
        <end position="27"/>
    </location>
</feature>
<dbReference type="InterPro" id="IPR007730">
    <property type="entry name" value="SPOR-like_dom"/>
</dbReference>
<dbReference type="RefSeq" id="WP_269022711.1">
    <property type="nucleotide sequence ID" value="NZ_CP113517.1"/>
</dbReference>
<reference evidence="4" key="1">
    <citation type="submission" date="2022-11" db="EMBL/GenBank/DDBJ databases">
        <title>Methylomonas rapida sp. nov., Carotenoid-Producing Obligate Methanotrophs with High Growth Characteristics and Biotechnological Potential.</title>
        <authorList>
            <person name="Tikhonova E.N."/>
            <person name="Suleimanov R.Z."/>
            <person name="Miroshnikov K."/>
            <person name="Oshkin I.Y."/>
            <person name="Belova S.E."/>
            <person name="Danilova O.V."/>
            <person name="Ashikhmin A."/>
            <person name="Konopkin A."/>
            <person name="But S.Y."/>
            <person name="Khmelenina V.N."/>
            <person name="Kuznetsov N."/>
            <person name="Pimenov N.V."/>
            <person name="Dedysh S.N."/>
        </authorList>
    </citation>
    <scope>NUCLEOTIDE SEQUENCE</scope>
    <source>
        <strain evidence="4">MP1</strain>
    </source>
</reference>